<feature type="chain" id="PRO_5001808094" evidence="2">
    <location>
        <begin position="23"/>
        <end position="163"/>
    </location>
</feature>
<proteinExistence type="predicted"/>
<accession>A0A086JHB3</accession>
<evidence type="ECO:0000256" key="2">
    <source>
        <dbReference type="SAM" id="SignalP"/>
    </source>
</evidence>
<organism evidence="3 4">
    <name type="scientific">Toxoplasma gondii p89</name>
    <dbReference type="NCBI Taxonomy" id="943119"/>
    <lineage>
        <taxon>Eukaryota</taxon>
        <taxon>Sar</taxon>
        <taxon>Alveolata</taxon>
        <taxon>Apicomplexa</taxon>
        <taxon>Conoidasida</taxon>
        <taxon>Coccidia</taxon>
        <taxon>Eucoccidiorida</taxon>
        <taxon>Eimeriorina</taxon>
        <taxon>Sarcocystidae</taxon>
        <taxon>Toxoplasma</taxon>
    </lineage>
</organism>
<sequence length="163" mass="17623">MRVPHFASSALAAAFLVTCASAKKDTKIAPRSESSADPPRSRGTALEHQVAQILEMLKSLSPAIEEVNQRTKDVQDKLLLLKEAEEGKTFQRQGLKRGLLAATFSLIAFASAVVAPSLWDGGLLAFVSFAFGAVAVAYLNRYFRDQSGKAATKRRESKEGGRL</sequence>
<keyword evidence="1" id="KW-1133">Transmembrane helix</keyword>
<feature type="transmembrane region" description="Helical" evidence="1">
    <location>
        <begin position="98"/>
        <end position="115"/>
    </location>
</feature>
<dbReference type="AlphaFoldDB" id="A0A086JHB3"/>
<dbReference type="EMBL" id="AEYI02001944">
    <property type="protein sequence ID" value="KFG31531.1"/>
    <property type="molecule type" value="Genomic_DNA"/>
</dbReference>
<evidence type="ECO:0000256" key="1">
    <source>
        <dbReference type="SAM" id="Phobius"/>
    </source>
</evidence>
<comment type="caution">
    <text evidence="3">The sequence shown here is derived from an EMBL/GenBank/DDBJ whole genome shotgun (WGS) entry which is preliminary data.</text>
</comment>
<name>A0A086JHB3_TOXGO</name>
<dbReference type="OrthoDB" id="10474869at2759"/>
<dbReference type="SMR" id="A0A086JHB3"/>
<reference evidence="3 4" key="1">
    <citation type="submission" date="2014-03" db="EMBL/GenBank/DDBJ databases">
        <authorList>
            <person name="Sibley D."/>
            <person name="Venepally P."/>
            <person name="Karamycheva S."/>
            <person name="Hadjithomas M."/>
            <person name="Khan A."/>
            <person name="Brunk B."/>
            <person name="Roos D."/>
            <person name="Caler E."/>
            <person name="Lorenzi H."/>
        </authorList>
    </citation>
    <scope>NUCLEOTIDE SEQUENCE [LARGE SCALE GENOMIC DNA]</scope>
    <source>
        <strain evidence="4">p89</strain>
    </source>
</reference>
<keyword evidence="2" id="KW-0732">Signal</keyword>
<keyword evidence="1 3" id="KW-0812">Transmembrane</keyword>
<keyword evidence="1" id="KW-0472">Membrane</keyword>
<feature type="transmembrane region" description="Helical" evidence="1">
    <location>
        <begin position="121"/>
        <end position="139"/>
    </location>
</feature>
<dbReference type="Proteomes" id="UP000028828">
    <property type="component" value="Unassembled WGS sequence"/>
</dbReference>
<feature type="signal peptide" evidence="2">
    <location>
        <begin position="1"/>
        <end position="22"/>
    </location>
</feature>
<protein>
    <submittedName>
        <fullName evidence="3">Putative transmembrane protein</fullName>
    </submittedName>
</protein>
<evidence type="ECO:0000313" key="4">
    <source>
        <dbReference type="Proteomes" id="UP000028828"/>
    </source>
</evidence>
<gene>
    <name evidence="3" type="ORF">TGP89_216770</name>
</gene>
<dbReference type="VEuPathDB" id="ToxoDB:TGP89_216770"/>
<evidence type="ECO:0000313" key="3">
    <source>
        <dbReference type="EMBL" id="KFG31531.1"/>
    </source>
</evidence>